<dbReference type="GO" id="GO:0016787">
    <property type="term" value="F:hydrolase activity"/>
    <property type="evidence" value="ECO:0007669"/>
    <property type="project" value="UniProtKB-KW"/>
</dbReference>
<gene>
    <name evidence="5" type="ORF">JGZ69_07250</name>
</gene>
<dbReference type="InterPro" id="IPR014015">
    <property type="entry name" value="Helicase_SF3_DNA-vir"/>
</dbReference>
<dbReference type="NCBIfam" id="TIGR01613">
    <property type="entry name" value="primase_Cterm"/>
    <property type="match status" value="1"/>
</dbReference>
<evidence type="ECO:0000313" key="5">
    <source>
        <dbReference type="EMBL" id="QQX26620.1"/>
    </source>
</evidence>
<evidence type="ECO:0000259" key="4">
    <source>
        <dbReference type="PROSITE" id="PS51206"/>
    </source>
</evidence>
<dbReference type="Proteomes" id="UP000595512">
    <property type="component" value="Chromosome"/>
</dbReference>
<dbReference type="GeneID" id="67526421"/>
<feature type="domain" description="SF3 helicase" evidence="4">
    <location>
        <begin position="266"/>
        <end position="421"/>
    </location>
</feature>
<dbReference type="InterPro" id="IPR014818">
    <property type="entry name" value="Phage/plasmid_primase_P4_C"/>
</dbReference>
<proteinExistence type="predicted"/>
<sequence length="564" mass="65089">MKQTKEVLTKEVSPYLSRYKVRKVKLLERSERIRKLLEGIHMKENLSMLVTALYKIVGSESLQYFKALLFGFSRFPNYESTKMFESADKTPEALVSDELLEELQQLINIRKAEEHGFLYDEKKNSYSFNANVFAKQFIRRCHVRSTKDGRLFLYHKKGVFEEPSEVELGKVIRTLMHEGRWNSWNSKAEAEVVKVLLREADTVDEMNTMRNFINLKNGMLSLDRFELLPHHPSYLSTVQLPIEYEPKAVAPTFEQFLKGITKDDEELIQVHQEILGYLLSAETKAEKAFFFYGSGGNGKSVLVSIITRLVGGENVSSIPLAEFGKQFGLEGLVNKSVNIAAENEMGGNALKTENFKAIVSGDTITINIKYHPSISYKPHCKLVFVVNALPDSMDVTHGFFRKLVIVPFPQKFESDEQDKELTDKLLVELPGILNWAIIGLKRLRENNYQFSYCTAIEECHRTYNVEQNPVREFFLEHIVLKEGARIRQSDFHDIYLRWLNEQGIDDKGTKSRQKFWRYFKIVLANEGIPIVTKKVRGTVYFEGMEFVRLENLPTLALNGEIIQF</sequence>
<dbReference type="EMBL" id="CP066701">
    <property type="protein sequence ID" value="QQX26620.1"/>
    <property type="molecule type" value="Genomic_DNA"/>
</dbReference>
<dbReference type="Pfam" id="PF08706">
    <property type="entry name" value="D5_N"/>
    <property type="match status" value="1"/>
</dbReference>
<keyword evidence="3" id="KW-0067">ATP-binding</keyword>
<dbReference type="Gene3D" id="3.40.50.300">
    <property type="entry name" value="P-loop containing nucleotide triphosphate hydrolases"/>
    <property type="match status" value="1"/>
</dbReference>
<name>A0AB37HLM7_9BACI</name>
<dbReference type="SUPFAM" id="SSF52540">
    <property type="entry name" value="P-loop containing nucleoside triphosphate hydrolases"/>
    <property type="match status" value="1"/>
</dbReference>
<keyword evidence="1" id="KW-0547">Nucleotide-binding</keyword>
<accession>A0AB37HLM7</accession>
<evidence type="ECO:0000256" key="2">
    <source>
        <dbReference type="ARBA" id="ARBA00022801"/>
    </source>
</evidence>
<dbReference type="AlphaFoldDB" id="A0AB37HLM7"/>
<dbReference type="GO" id="GO:0005524">
    <property type="term" value="F:ATP binding"/>
    <property type="evidence" value="ECO:0007669"/>
    <property type="project" value="UniProtKB-KW"/>
</dbReference>
<evidence type="ECO:0000313" key="6">
    <source>
        <dbReference type="Proteomes" id="UP000595512"/>
    </source>
</evidence>
<dbReference type="Pfam" id="PF19263">
    <property type="entry name" value="DUF5906"/>
    <property type="match status" value="1"/>
</dbReference>
<dbReference type="InterPro" id="IPR051620">
    <property type="entry name" value="ORF904-like_C"/>
</dbReference>
<dbReference type="RefSeq" id="WP_061793160.1">
    <property type="nucleotide sequence ID" value="NZ_CP066701.1"/>
</dbReference>
<organism evidence="5 6">
    <name type="scientific">Heyndrickxia sporothermodurans</name>
    <dbReference type="NCBI Taxonomy" id="46224"/>
    <lineage>
        <taxon>Bacteria</taxon>
        <taxon>Bacillati</taxon>
        <taxon>Bacillota</taxon>
        <taxon>Bacilli</taxon>
        <taxon>Bacillales</taxon>
        <taxon>Bacillaceae</taxon>
        <taxon>Heyndrickxia</taxon>
    </lineage>
</organism>
<dbReference type="InterPro" id="IPR045455">
    <property type="entry name" value="NrS-1_pol-like_helicase"/>
</dbReference>
<evidence type="ECO:0000256" key="3">
    <source>
        <dbReference type="ARBA" id="ARBA00022840"/>
    </source>
</evidence>
<dbReference type="PROSITE" id="PS51206">
    <property type="entry name" value="SF3_HELICASE_1"/>
    <property type="match status" value="1"/>
</dbReference>
<keyword evidence="2" id="KW-0378">Hydrolase</keyword>
<dbReference type="KEGG" id="hspo:JGZ69_07250"/>
<protein>
    <submittedName>
        <fullName evidence="5">DNA primase</fullName>
    </submittedName>
</protein>
<evidence type="ECO:0000256" key="1">
    <source>
        <dbReference type="ARBA" id="ARBA00022741"/>
    </source>
</evidence>
<reference evidence="5 6" key="1">
    <citation type="submission" date="2020-12" db="EMBL/GenBank/DDBJ databases">
        <title>Taxonomic evaluation of the Bacillus sporothermodurans group of bacteria based on whole genome sequences.</title>
        <authorList>
            <person name="Fiedler G."/>
            <person name="Herbstmann A.-D."/>
            <person name="Doll E."/>
            <person name="Wenning M."/>
            <person name="Brinks E."/>
            <person name="Kabisch J."/>
            <person name="Breitenwieser F."/>
            <person name="Lappann M."/>
            <person name="Boehnlein C."/>
            <person name="Franz C."/>
        </authorList>
    </citation>
    <scope>NUCLEOTIDE SEQUENCE [LARGE SCALE GENOMIC DNA]</scope>
    <source>
        <strain evidence="5 6">DSM 10599</strain>
    </source>
</reference>
<dbReference type="InterPro" id="IPR006500">
    <property type="entry name" value="Helicase_put_C_phage/plasmid"/>
</dbReference>
<dbReference type="PANTHER" id="PTHR35372">
    <property type="entry name" value="ATP BINDING PROTEIN-RELATED"/>
    <property type="match status" value="1"/>
</dbReference>
<dbReference type="SMART" id="SM00885">
    <property type="entry name" value="D5_N"/>
    <property type="match status" value="1"/>
</dbReference>
<dbReference type="PANTHER" id="PTHR35372:SF2">
    <property type="entry name" value="SF3 HELICASE DOMAIN-CONTAINING PROTEIN"/>
    <property type="match status" value="1"/>
</dbReference>
<dbReference type="InterPro" id="IPR027417">
    <property type="entry name" value="P-loop_NTPase"/>
</dbReference>